<sequence length="169" mass="18833">LPVTMPSAAGTYPVNVAVFSEGEFIPPVHEGEDVVIAAPAVAEFAYVSDIRYYLLYPGEYLTNHCRLEIDVQNVGTGTGVCAVSFYYRRHLVIPKYDYDRWFPWELFKKFAETWPPAVSLIKAEMPPGEIVTFYAEGQIHRGGGNVAEWGFKVTGSPGTVEITVPAVRW</sequence>
<accession>X1S0K1</accession>
<dbReference type="EMBL" id="BARW01001309">
    <property type="protein sequence ID" value="GAI72716.1"/>
    <property type="molecule type" value="Genomic_DNA"/>
</dbReference>
<proteinExistence type="predicted"/>
<protein>
    <submittedName>
        <fullName evidence="1">Uncharacterized protein</fullName>
    </submittedName>
</protein>
<evidence type="ECO:0000313" key="1">
    <source>
        <dbReference type="EMBL" id="GAI72716.1"/>
    </source>
</evidence>
<gene>
    <name evidence="1" type="ORF">S12H4_04300</name>
</gene>
<name>X1S0K1_9ZZZZ</name>
<organism evidence="1">
    <name type="scientific">marine sediment metagenome</name>
    <dbReference type="NCBI Taxonomy" id="412755"/>
    <lineage>
        <taxon>unclassified sequences</taxon>
        <taxon>metagenomes</taxon>
        <taxon>ecological metagenomes</taxon>
    </lineage>
</organism>
<comment type="caution">
    <text evidence="1">The sequence shown here is derived from an EMBL/GenBank/DDBJ whole genome shotgun (WGS) entry which is preliminary data.</text>
</comment>
<reference evidence="1" key="1">
    <citation type="journal article" date="2014" name="Front. Microbiol.">
        <title>High frequency of phylogenetically diverse reductive dehalogenase-homologous genes in deep subseafloor sedimentary metagenomes.</title>
        <authorList>
            <person name="Kawai M."/>
            <person name="Futagami T."/>
            <person name="Toyoda A."/>
            <person name="Takaki Y."/>
            <person name="Nishi S."/>
            <person name="Hori S."/>
            <person name="Arai W."/>
            <person name="Tsubouchi T."/>
            <person name="Morono Y."/>
            <person name="Uchiyama I."/>
            <person name="Ito T."/>
            <person name="Fujiyama A."/>
            <person name="Inagaki F."/>
            <person name="Takami H."/>
        </authorList>
    </citation>
    <scope>NUCLEOTIDE SEQUENCE</scope>
    <source>
        <strain evidence="1">Expedition CK06-06</strain>
    </source>
</reference>
<dbReference type="AlphaFoldDB" id="X1S0K1"/>
<feature type="non-terminal residue" evidence="1">
    <location>
        <position position="1"/>
    </location>
</feature>